<dbReference type="PANTHER" id="PTHR24148">
    <property type="entry name" value="ANKYRIN REPEAT DOMAIN-CONTAINING PROTEIN 39 HOMOLOG-RELATED"/>
    <property type="match status" value="1"/>
</dbReference>
<dbReference type="OMA" id="WTRQEGL"/>
<evidence type="ECO:0000259" key="1">
    <source>
        <dbReference type="Pfam" id="PF06985"/>
    </source>
</evidence>
<dbReference type="InterPro" id="IPR052895">
    <property type="entry name" value="HetReg/Transcr_Mod"/>
</dbReference>
<organism evidence="2 3">
    <name type="scientific">Armillaria ostoyae</name>
    <name type="common">Armillaria root rot fungus</name>
    <dbReference type="NCBI Taxonomy" id="47428"/>
    <lineage>
        <taxon>Eukaryota</taxon>
        <taxon>Fungi</taxon>
        <taxon>Dikarya</taxon>
        <taxon>Basidiomycota</taxon>
        <taxon>Agaricomycotina</taxon>
        <taxon>Agaricomycetes</taxon>
        <taxon>Agaricomycetidae</taxon>
        <taxon>Agaricales</taxon>
        <taxon>Marasmiineae</taxon>
        <taxon>Physalacriaceae</taxon>
        <taxon>Armillaria</taxon>
    </lineage>
</organism>
<dbReference type="InterPro" id="IPR010730">
    <property type="entry name" value="HET"/>
</dbReference>
<dbReference type="Pfam" id="PF06985">
    <property type="entry name" value="HET"/>
    <property type="match status" value="1"/>
</dbReference>
<reference evidence="3" key="1">
    <citation type="journal article" date="2017" name="Nat. Ecol. Evol.">
        <title>Genome expansion and lineage-specific genetic innovations in the forest pathogenic fungi Armillaria.</title>
        <authorList>
            <person name="Sipos G."/>
            <person name="Prasanna A.N."/>
            <person name="Walter M.C."/>
            <person name="O'Connor E."/>
            <person name="Balint B."/>
            <person name="Krizsan K."/>
            <person name="Kiss B."/>
            <person name="Hess J."/>
            <person name="Varga T."/>
            <person name="Slot J."/>
            <person name="Riley R."/>
            <person name="Boka B."/>
            <person name="Rigling D."/>
            <person name="Barry K."/>
            <person name="Lee J."/>
            <person name="Mihaltcheva S."/>
            <person name="LaButti K."/>
            <person name="Lipzen A."/>
            <person name="Waldron R."/>
            <person name="Moloney N.M."/>
            <person name="Sperisen C."/>
            <person name="Kredics L."/>
            <person name="Vagvoelgyi C."/>
            <person name="Patrignani A."/>
            <person name="Fitzpatrick D."/>
            <person name="Nagy I."/>
            <person name="Doyle S."/>
            <person name="Anderson J.B."/>
            <person name="Grigoriev I.V."/>
            <person name="Gueldener U."/>
            <person name="Muensterkoetter M."/>
            <person name="Nagy L.G."/>
        </authorList>
    </citation>
    <scope>NUCLEOTIDE SEQUENCE [LARGE SCALE GENOMIC DNA]</scope>
    <source>
        <strain evidence="3">C18/9</strain>
    </source>
</reference>
<dbReference type="Proteomes" id="UP000219338">
    <property type="component" value="Unassembled WGS sequence"/>
</dbReference>
<gene>
    <name evidence="2" type="ORF">ARMOST_12618</name>
</gene>
<evidence type="ECO:0000313" key="2">
    <source>
        <dbReference type="EMBL" id="SJL09241.1"/>
    </source>
</evidence>
<dbReference type="AlphaFoldDB" id="A0A284RKG1"/>
<keyword evidence="3" id="KW-1185">Reference proteome</keyword>
<dbReference type="OrthoDB" id="2788050at2759"/>
<name>A0A284RKG1_ARMOS</name>
<proteinExistence type="predicted"/>
<dbReference type="PANTHER" id="PTHR24148:SF64">
    <property type="entry name" value="HETEROKARYON INCOMPATIBILITY DOMAIN-CONTAINING PROTEIN"/>
    <property type="match status" value="1"/>
</dbReference>
<sequence length="600" mass="67687">MEIYLVRVRERPDKTLWIERKPRASTNDSYIAISHVWGEPETIKKTHIDGVPGTVPLSPGKRDVLSILQRQDICGDNWFWIDLFCIDQNPDAAISISDQLMAIPHIYKSSQCVKILLESPVCSSWHAKASSISENPDMDMDLFNEEELRHCRKCPNMVFHDPWFKRLWTRQEGLYAMKMHVVLLNPISCARYAASISDGQKYVTEGDSIQKRGIAESFLADKLAYHGLLEEEEKGLSFRLYLDLLYRHRVAIDEYHGEVGPHPSYSPIKEAWKSGRITTKARDYVLAVFPDINGYRPPPNVRCLKFHDLLSDALQQFMTRSQQVYILAKVPRGMMMATTVMASPFTDSASPWIPEDPANISEAFDTFSGDNSLGQGDTKFYLVSHPITFEPVNFSREALPDLINLWESTANTIRHAVLVAPSGPCAGGSRDVRTDEGLLHRYFVHQFMRHPIAEYSPKAEFEAAIPIGIVNIDRLSVINPVFSHELKRFLVCLVCGTTLRTADVLLDVVDFRLIPTAYGRLCALVDKAFLSSAKPEDFVLVTTMSWMHQGLLVAVRTSDSYHIVGRTLIPTARFWDYVQGIVIVFTTVGGAADSKTANSE</sequence>
<feature type="domain" description="Heterokaryon incompatibility" evidence="1">
    <location>
        <begin position="30"/>
        <end position="172"/>
    </location>
</feature>
<accession>A0A284RKG1</accession>
<dbReference type="EMBL" id="FUEG01000010">
    <property type="protein sequence ID" value="SJL09241.1"/>
    <property type="molecule type" value="Genomic_DNA"/>
</dbReference>
<protein>
    <recommendedName>
        <fullName evidence="1">Heterokaryon incompatibility domain-containing protein</fullName>
    </recommendedName>
</protein>
<evidence type="ECO:0000313" key="3">
    <source>
        <dbReference type="Proteomes" id="UP000219338"/>
    </source>
</evidence>